<dbReference type="PANTHER" id="PTHR30307:SF0">
    <property type="entry name" value="S-ADENOSYLMETHIONINE:TRNA RIBOSYLTRANSFERASE-ISOMERASE"/>
    <property type="match status" value="1"/>
</dbReference>
<protein>
    <recommendedName>
        <fullName evidence="7">S-adenosylmethionine:tRNA ribosyltransferase-isomerase</fullName>
    </recommendedName>
</protein>
<evidence type="ECO:0000256" key="3">
    <source>
        <dbReference type="ARBA" id="ARBA00022691"/>
    </source>
</evidence>
<dbReference type="GO" id="GO:0051075">
    <property type="term" value="F:S-adenosylmethionine:tRNA ribosyltransferase-isomerase activity"/>
    <property type="evidence" value="ECO:0007669"/>
    <property type="project" value="TreeGrafter"/>
</dbReference>
<dbReference type="Gene3D" id="3.40.1780.10">
    <property type="entry name" value="QueA-like"/>
    <property type="match status" value="2"/>
</dbReference>
<dbReference type="HAMAP" id="MF_00113">
    <property type="entry name" value="QueA"/>
    <property type="match status" value="1"/>
</dbReference>
<name>A0AAV8UTM6_9RHOD</name>
<evidence type="ECO:0000256" key="1">
    <source>
        <dbReference type="ARBA" id="ARBA00022490"/>
    </source>
</evidence>
<sequence>MTRGFLARAKGHAAKEFMYNLPSERIACQPLGRRDSSKLLVAAVSDDQDAVSISHRRFSEIARLIPHNALLVLNDSKVIQARLPAVKDTGGKAEILLLRPSGGRSPSIALQENASSSRNIWTCMVGGKKLRSGSVLKVGPDRDIDVEIVEPVGGSVFDVRVGQWNEQKFGKTFGDVIQSLGSTPLPPYIRRKPVEFEESTYQTVYAKHEGSVAAPTAGLHMSPSVLEELARKGVQTTTVTLHIGAGTFAPISGGHVGQHTMHSERIEVASENLKKIVHARKSGRPIVAVGTTAVRTLESLYWCGLRILKGMPSSALITSQWEPYMVMDDQSQALPDDTDAFEALIERHPEAIGGETQLLIVPGYNFRTFDLLVTNFHQPESTLLMLVSAFLGGREKLWTVYDNALANDYRFLSYGDSSILGPSKLLDEPASS</sequence>
<dbReference type="Pfam" id="PF02547">
    <property type="entry name" value="Queuosine_synth"/>
    <property type="match status" value="1"/>
</dbReference>
<accession>A0AAV8UTM6</accession>
<keyword evidence="2" id="KW-0808">Transferase</keyword>
<dbReference type="Proteomes" id="UP001157974">
    <property type="component" value="Unassembled WGS sequence"/>
</dbReference>
<evidence type="ECO:0000256" key="2">
    <source>
        <dbReference type="ARBA" id="ARBA00022679"/>
    </source>
</evidence>
<comment type="caution">
    <text evidence="5">The sequence shown here is derived from an EMBL/GenBank/DDBJ whole genome shotgun (WGS) entry which is preliminary data.</text>
</comment>
<reference evidence="5 6" key="1">
    <citation type="journal article" date="2023" name="Nat. Commun.">
        <title>Origin of minicircular mitochondrial genomes in red algae.</title>
        <authorList>
            <person name="Lee Y."/>
            <person name="Cho C.H."/>
            <person name="Lee Y.M."/>
            <person name="Park S.I."/>
            <person name="Yang J.H."/>
            <person name="West J.A."/>
            <person name="Bhattacharya D."/>
            <person name="Yoon H.S."/>
        </authorList>
    </citation>
    <scope>NUCLEOTIDE SEQUENCE [LARGE SCALE GENOMIC DNA]</scope>
    <source>
        <strain evidence="5 6">CCMP1338</strain>
        <tissue evidence="5">Whole cell</tissue>
    </source>
</reference>
<dbReference type="PANTHER" id="PTHR30307">
    <property type="entry name" value="S-ADENOSYLMETHIONINE:TRNA RIBOSYLTRANSFERASE-ISOMERASE"/>
    <property type="match status" value="1"/>
</dbReference>
<dbReference type="SUPFAM" id="SSF111337">
    <property type="entry name" value="QueA-like"/>
    <property type="match status" value="1"/>
</dbReference>
<organism evidence="5 6">
    <name type="scientific">Rhodosorus marinus</name>
    <dbReference type="NCBI Taxonomy" id="101924"/>
    <lineage>
        <taxon>Eukaryota</taxon>
        <taxon>Rhodophyta</taxon>
        <taxon>Stylonematophyceae</taxon>
        <taxon>Stylonematales</taxon>
        <taxon>Stylonemataceae</taxon>
        <taxon>Rhodosorus</taxon>
    </lineage>
</organism>
<dbReference type="InterPro" id="IPR042118">
    <property type="entry name" value="QueA_dom1"/>
</dbReference>
<dbReference type="InterPro" id="IPR042119">
    <property type="entry name" value="QueA_dom2"/>
</dbReference>
<dbReference type="InterPro" id="IPR036100">
    <property type="entry name" value="QueA_sf"/>
</dbReference>
<dbReference type="AlphaFoldDB" id="A0AAV8UTM6"/>
<evidence type="ECO:0000313" key="6">
    <source>
        <dbReference type="Proteomes" id="UP001157974"/>
    </source>
</evidence>
<dbReference type="GO" id="GO:0008616">
    <property type="term" value="P:tRNA queuosine(34) biosynthetic process"/>
    <property type="evidence" value="ECO:0007669"/>
    <property type="project" value="UniProtKB-KW"/>
</dbReference>
<dbReference type="EMBL" id="JAMWBK010000006">
    <property type="protein sequence ID" value="KAJ8904418.1"/>
    <property type="molecule type" value="Genomic_DNA"/>
</dbReference>
<evidence type="ECO:0000256" key="4">
    <source>
        <dbReference type="ARBA" id="ARBA00022785"/>
    </source>
</evidence>
<keyword evidence="3" id="KW-0949">S-adenosyl-L-methionine</keyword>
<proteinExistence type="inferred from homology"/>
<evidence type="ECO:0008006" key="7">
    <source>
        <dbReference type="Google" id="ProtNLM"/>
    </source>
</evidence>
<dbReference type="Gene3D" id="2.40.10.240">
    <property type="entry name" value="QueA-like"/>
    <property type="match status" value="1"/>
</dbReference>
<gene>
    <name evidence="5" type="ORF">NDN08_000936</name>
</gene>
<keyword evidence="6" id="KW-1185">Reference proteome</keyword>
<dbReference type="InterPro" id="IPR003699">
    <property type="entry name" value="QueA"/>
</dbReference>
<keyword evidence="4" id="KW-0671">Queuosine biosynthesis</keyword>
<keyword evidence="1" id="KW-0963">Cytoplasm</keyword>
<evidence type="ECO:0000313" key="5">
    <source>
        <dbReference type="EMBL" id="KAJ8904418.1"/>
    </source>
</evidence>